<dbReference type="GO" id="GO:0097510">
    <property type="term" value="P:base-excision repair, AP site formation via deaminated base removal"/>
    <property type="evidence" value="ECO:0007669"/>
    <property type="project" value="TreeGrafter"/>
</dbReference>
<organism evidence="12 13">
    <name type="scientific">Serpentinimonas raichei</name>
    <dbReference type="NCBI Taxonomy" id="1458425"/>
    <lineage>
        <taxon>Bacteria</taxon>
        <taxon>Pseudomonadati</taxon>
        <taxon>Pseudomonadota</taxon>
        <taxon>Betaproteobacteria</taxon>
        <taxon>Burkholderiales</taxon>
        <taxon>Comamonadaceae</taxon>
        <taxon>Serpentinimonas</taxon>
    </lineage>
</organism>
<dbReference type="AlphaFoldDB" id="A0A060NSM8"/>
<dbReference type="CDD" id="cd10027">
    <property type="entry name" value="UDG-F1-like"/>
    <property type="match status" value="1"/>
</dbReference>
<dbReference type="SUPFAM" id="SSF52141">
    <property type="entry name" value="Uracil-DNA glycosylase-like"/>
    <property type="match status" value="1"/>
</dbReference>
<comment type="similarity">
    <text evidence="3 9">Belongs to the uracil-DNA glycosylase (UDG) superfamily. UNG family.</text>
</comment>
<dbReference type="PANTHER" id="PTHR11264">
    <property type="entry name" value="URACIL-DNA GLYCOSYLASE"/>
    <property type="match status" value="1"/>
</dbReference>
<dbReference type="NCBIfam" id="NF003591">
    <property type="entry name" value="PRK05254.1-4"/>
    <property type="match status" value="1"/>
</dbReference>
<evidence type="ECO:0000256" key="8">
    <source>
        <dbReference type="ARBA" id="ARBA00023204"/>
    </source>
</evidence>
<gene>
    <name evidence="9" type="primary">ung</name>
    <name evidence="12" type="ORF">SRAA_2030</name>
</gene>
<feature type="region of interest" description="Disordered" evidence="10">
    <location>
        <begin position="1"/>
        <end position="25"/>
    </location>
</feature>
<dbReference type="InterPro" id="IPR002043">
    <property type="entry name" value="UDG_fam1"/>
</dbReference>
<feature type="active site" description="Proton acceptor" evidence="9">
    <location>
        <position position="95"/>
    </location>
</feature>
<evidence type="ECO:0000256" key="6">
    <source>
        <dbReference type="ARBA" id="ARBA00022763"/>
    </source>
</evidence>
<accession>A0A060NSM8</accession>
<evidence type="ECO:0000256" key="2">
    <source>
        <dbReference type="ARBA" id="ARBA00002631"/>
    </source>
</evidence>
<feature type="domain" description="Uracil-DNA glycosylase-like" evidence="11">
    <location>
        <begin position="80"/>
        <end position="245"/>
    </location>
</feature>
<dbReference type="SMART" id="SM00986">
    <property type="entry name" value="UDG"/>
    <property type="match status" value="1"/>
</dbReference>
<comment type="catalytic activity">
    <reaction evidence="1 9">
        <text>Hydrolyzes single-stranded DNA or mismatched double-stranded DNA and polynucleotides, releasing free uracil.</text>
        <dbReference type="EC" id="3.2.2.27"/>
    </reaction>
</comment>
<sequence length="256" mass="27677">MRARRSAAHAPAAAQEPSPAHPAERLSAWAPQDWPLAPDWQPLWHQFLASPAGQQLGRWLQAQLDAGALVYPAQPLRALALTPLAQVRMVILGQDPYHGPGQADGLAFSVPEGQRAPPSLRNIQAELQREFGGGHRAASLESWAQQGVLLLNTCLTVQAGQAASHANQGWEPFTQAVLRACATQGRPKAFLLWGRQAQAAAQGAEQAGAPQHLWLRANHPSPLAARRPPQPFIGCGHFGAVNRWLQARGEKSIDWL</sequence>
<evidence type="ECO:0000256" key="7">
    <source>
        <dbReference type="ARBA" id="ARBA00022801"/>
    </source>
</evidence>
<evidence type="ECO:0000313" key="12">
    <source>
        <dbReference type="EMBL" id="BAO81884.1"/>
    </source>
</evidence>
<dbReference type="OrthoDB" id="9804372at2"/>
<dbReference type="HAMAP" id="MF_00148">
    <property type="entry name" value="UDG"/>
    <property type="match status" value="1"/>
</dbReference>
<reference evidence="12 13" key="1">
    <citation type="journal article" date="2014" name="Nat. Commun.">
        <title>Physiological and genomic features of highly alkaliphilic hydrogen-utilizing Betaproteobacteria from a continental serpentinizing site.</title>
        <authorList>
            <person name="Suzuki S."/>
            <person name="Kuenen J.G."/>
            <person name="Schipper K."/>
            <person name="van der Velde S."/>
            <person name="Ishii S."/>
            <person name="Wu A."/>
            <person name="Sorokin D.Y."/>
            <person name="Tenney A."/>
            <person name="Meng X.Y."/>
            <person name="Morrill P.L."/>
            <person name="Kamagata Y."/>
            <person name="Muyzer G."/>
            <person name="Nealson K.H."/>
        </authorList>
    </citation>
    <scope>NUCLEOTIDE SEQUENCE [LARGE SCALE GENOMIC DNA]</scope>
    <source>
        <strain evidence="12 13">A1</strain>
    </source>
</reference>
<dbReference type="SMART" id="SM00987">
    <property type="entry name" value="UreE_C"/>
    <property type="match status" value="1"/>
</dbReference>
<comment type="subcellular location">
    <subcellularLocation>
        <location evidence="9">Cytoplasm</location>
    </subcellularLocation>
</comment>
<evidence type="ECO:0000259" key="11">
    <source>
        <dbReference type="SMART" id="SM00986"/>
    </source>
</evidence>
<evidence type="ECO:0000313" key="13">
    <source>
        <dbReference type="Proteomes" id="UP000067461"/>
    </source>
</evidence>
<name>A0A060NSM8_9BURK</name>
<evidence type="ECO:0000256" key="10">
    <source>
        <dbReference type="SAM" id="MobiDB-lite"/>
    </source>
</evidence>
<dbReference type="NCBIfam" id="NF003592">
    <property type="entry name" value="PRK05254.1-5"/>
    <property type="match status" value="1"/>
</dbReference>
<protein>
    <recommendedName>
        <fullName evidence="5 9">Uracil-DNA glycosylase</fullName>
        <shortName evidence="9">UDG</shortName>
        <ecNumber evidence="4 9">3.2.2.27</ecNumber>
    </recommendedName>
</protein>
<dbReference type="KEGG" id="cbaa:SRAA_2030"/>
<dbReference type="InterPro" id="IPR005122">
    <property type="entry name" value="Uracil-DNA_glycosylase-like"/>
</dbReference>
<dbReference type="EC" id="3.2.2.27" evidence="4 9"/>
<dbReference type="Gene3D" id="3.40.470.10">
    <property type="entry name" value="Uracil-DNA glycosylase-like domain"/>
    <property type="match status" value="1"/>
</dbReference>
<evidence type="ECO:0000256" key="1">
    <source>
        <dbReference type="ARBA" id="ARBA00001400"/>
    </source>
</evidence>
<evidence type="ECO:0000256" key="9">
    <source>
        <dbReference type="HAMAP-Rule" id="MF_00148"/>
    </source>
</evidence>
<evidence type="ECO:0000256" key="5">
    <source>
        <dbReference type="ARBA" id="ARBA00018429"/>
    </source>
</evidence>
<keyword evidence="8 9" id="KW-0234">DNA repair</keyword>
<keyword evidence="9" id="KW-0963">Cytoplasm</keyword>
<keyword evidence="13" id="KW-1185">Reference proteome</keyword>
<keyword evidence="6 9" id="KW-0227">DNA damage</keyword>
<feature type="compositionally biased region" description="Low complexity" evidence="10">
    <location>
        <begin position="8"/>
        <end position="18"/>
    </location>
</feature>
<evidence type="ECO:0000256" key="3">
    <source>
        <dbReference type="ARBA" id="ARBA00008184"/>
    </source>
</evidence>
<proteinExistence type="inferred from homology"/>
<dbReference type="NCBIfam" id="NF003589">
    <property type="entry name" value="PRK05254.1-2"/>
    <property type="match status" value="1"/>
</dbReference>
<dbReference type="NCBIfam" id="TIGR00628">
    <property type="entry name" value="ung"/>
    <property type="match status" value="1"/>
</dbReference>
<dbReference type="EMBL" id="AP014568">
    <property type="protein sequence ID" value="BAO81884.1"/>
    <property type="molecule type" value="Genomic_DNA"/>
</dbReference>
<dbReference type="Pfam" id="PF03167">
    <property type="entry name" value="UDG"/>
    <property type="match status" value="1"/>
</dbReference>
<dbReference type="NCBIfam" id="NF003588">
    <property type="entry name" value="PRK05254.1-1"/>
    <property type="match status" value="1"/>
</dbReference>
<dbReference type="Proteomes" id="UP000067461">
    <property type="component" value="Chromosome"/>
</dbReference>
<dbReference type="PANTHER" id="PTHR11264:SF0">
    <property type="entry name" value="URACIL-DNA GLYCOSYLASE"/>
    <property type="match status" value="1"/>
</dbReference>
<comment type="function">
    <text evidence="2 9">Excises uracil residues from the DNA which can arise as a result of misincorporation of dUMP residues by DNA polymerase or due to deamination of cytosine.</text>
</comment>
<dbReference type="RefSeq" id="WP_045532517.1">
    <property type="nucleotide sequence ID" value="NZ_AP014568.1"/>
</dbReference>
<dbReference type="GO" id="GO:0004844">
    <property type="term" value="F:uracil DNA N-glycosylase activity"/>
    <property type="evidence" value="ECO:0007669"/>
    <property type="project" value="UniProtKB-UniRule"/>
</dbReference>
<dbReference type="InterPro" id="IPR036895">
    <property type="entry name" value="Uracil-DNA_glycosylase-like_sf"/>
</dbReference>
<dbReference type="GO" id="GO:0005737">
    <property type="term" value="C:cytoplasm"/>
    <property type="evidence" value="ECO:0007669"/>
    <property type="project" value="UniProtKB-SubCell"/>
</dbReference>
<dbReference type="HOGENOM" id="CLU_032162_3_0_4"/>
<evidence type="ECO:0000256" key="4">
    <source>
        <dbReference type="ARBA" id="ARBA00012030"/>
    </source>
</evidence>
<dbReference type="STRING" id="1458425.SRAA_2030"/>
<keyword evidence="7 9" id="KW-0378">Hydrolase</keyword>